<feature type="region of interest" description="Disordered" evidence="1">
    <location>
        <begin position="169"/>
        <end position="205"/>
    </location>
</feature>
<feature type="compositionally biased region" description="Polar residues" evidence="1">
    <location>
        <begin position="32"/>
        <end position="66"/>
    </location>
</feature>
<dbReference type="EMBL" id="QGKX02000095">
    <property type="protein sequence ID" value="KAF3572928.1"/>
    <property type="molecule type" value="Genomic_DNA"/>
</dbReference>
<gene>
    <name evidence="2" type="ORF">F2Q69_00058432</name>
</gene>
<accession>A0A8S9RII8</accession>
<dbReference type="Proteomes" id="UP000712600">
    <property type="component" value="Unassembled WGS sequence"/>
</dbReference>
<feature type="compositionally biased region" description="Polar residues" evidence="1">
    <location>
        <begin position="1"/>
        <end position="14"/>
    </location>
</feature>
<evidence type="ECO:0000313" key="3">
    <source>
        <dbReference type="Proteomes" id="UP000712600"/>
    </source>
</evidence>
<sequence>MPSSTRSNKETQLLFSPDPASLEHSIRKEARSSSIDNNACLSLDSRQPPSTQTLVPSTDTRSPPSNEDTHLPSTGIYHPTSINTSVRTSIDTEPRDMVATLILIRDERGDLYDHEGHQRYATGQRIDAQGAAIHECMPNSTKSNKEIQLLFSSVHASLECSIRKERRSSLIDNNTGSSLDSRQPPSTQTPISLTDPRSPPSTEATFMSTDIFHPASIDTSVRTSLDTEPRDMVATLILVRDDNRDLHDQEGHPRNTADDDFWQVVKHKTLQEGDFGVESSISFGGSHWCRSTPDFEYRSTDVNQNRSTASPEHRSTTPAESTAYCNAVRIMAREEFAARHTHPPSLIYVSIDRQTDSAIDRERETVID</sequence>
<proteinExistence type="predicted"/>
<evidence type="ECO:0000256" key="1">
    <source>
        <dbReference type="SAM" id="MobiDB-lite"/>
    </source>
</evidence>
<feature type="region of interest" description="Disordered" evidence="1">
    <location>
        <begin position="301"/>
        <end position="320"/>
    </location>
</feature>
<feature type="compositionally biased region" description="Polar residues" evidence="1">
    <location>
        <begin position="170"/>
        <end position="192"/>
    </location>
</feature>
<dbReference type="AlphaFoldDB" id="A0A8S9RII8"/>
<evidence type="ECO:0000313" key="2">
    <source>
        <dbReference type="EMBL" id="KAF3572928.1"/>
    </source>
</evidence>
<feature type="region of interest" description="Disordered" evidence="1">
    <location>
        <begin position="1"/>
        <end position="80"/>
    </location>
</feature>
<reference evidence="2" key="1">
    <citation type="submission" date="2019-12" db="EMBL/GenBank/DDBJ databases">
        <title>Genome sequencing and annotation of Brassica cretica.</title>
        <authorList>
            <person name="Studholme D.J."/>
            <person name="Sarris P."/>
        </authorList>
    </citation>
    <scope>NUCLEOTIDE SEQUENCE</scope>
    <source>
        <strain evidence="2">PFS-109/04</strain>
        <tissue evidence="2">Leaf</tissue>
    </source>
</reference>
<name>A0A8S9RII8_BRACR</name>
<organism evidence="2 3">
    <name type="scientific">Brassica cretica</name>
    <name type="common">Mustard</name>
    <dbReference type="NCBI Taxonomy" id="69181"/>
    <lineage>
        <taxon>Eukaryota</taxon>
        <taxon>Viridiplantae</taxon>
        <taxon>Streptophyta</taxon>
        <taxon>Embryophyta</taxon>
        <taxon>Tracheophyta</taxon>
        <taxon>Spermatophyta</taxon>
        <taxon>Magnoliopsida</taxon>
        <taxon>eudicotyledons</taxon>
        <taxon>Gunneridae</taxon>
        <taxon>Pentapetalae</taxon>
        <taxon>rosids</taxon>
        <taxon>malvids</taxon>
        <taxon>Brassicales</taxon>
        <taxon>Brassicaceae</taxon>
        <taxon>Brassiceae</taxon>
        <taxon>Brassica</taxon>
    </lineage>
</organism>
<comment type="caution">
    <text evidence="2">The sequence shown here is derived from an EMBL/GenBank/DDBJ whole genome shotgun (WGS) entry which is preliminary data.</text>
</comment>
<protein>
    <submittedName>
        <fullName evidence="2">Uncharacterized protein</fullName>
    </submittedName>
</protein>